<organism evidence="6 7">
    <name type="scientific">Thelephora terrestris</name>
    <dbReference type="NCBI Taxonomy" id="56493"/>
    <lineage>
        <taxon>Eukaryota</taxon>
        <taxon>Fungi</taxon>
        <taxon>Dikarya</taxon>
        <taxon>Basidiomycota</taxon>
        <taxon>Agaricomycotina</taxon>
        <taxon>Agaricomycetes</taxon>
        <taxon>Thelephorales</taxon>
        <taxon>Thelephoraceae</taxon>
        <taxon>Thelephora</taxon>
    </lineage>
</organism>
<dbReference type="InterPro" id="IPR015940">
    <property type="entry name" value="UBA"/>
</dbReference>
<dbReference type="Gene3D" id="1.10.238.10">
    <property type="entry name" value="EF-hand"/>
    <property type="match status" value="3"/>
</dbReference>
<feature type="compositionally biased region" description="Polar residues" evidence="2">
    <location>
        <begin position="753"/>
        <end position="764"/>
    </location>
</feature>
<feature type="compositionally biased region" description="Pro residues" evidence="2">
    <location>
        <begin position="1056"/>
        <end position="1065"/>
    </location>
</feature>
<evidence type="ECO:0000259" key="4">
    <source>
        <dbReference type="PROSITE" id="PS50031"/>
    </source>
</evidence>
<dbReference type="EMBL" id="WIUZ02000001">
    <property type="protein sequence ID" value="KAF9792085.1"/>
    <property type="molecule type" value="Genomic_DNA"/>
</dbReference>
<dbReference type="Gene3D" id="1.10.8.10">
    <property type="entry name" value="DNA helicase RuvA subunit, C-terminal domain"/>
    <property type="match status" value="1"/>
</dbReference>
<gene>
    <name evidence="6" type="ORF">BJ322DRAFT_10672</name>
</gene>
<dbReference type="InterPro" id="IPR000261">
    <property type="entry name" value="EH_dom"/>
</dbReference>
<feature type="region of interest" description="Disordered" evidence="2">
    <location>
        <begin position="1174"/>
        <end position="1300"/>
    </location>
</feature>
<feature type="region of interest" description="Disordered" evidence="2">
    <location>
        <begin position="734"/>
        <end position="843"/>
    </location>
</feature>
<feature type="compositionally biased region" description="Basic and acidic residues" evidence="2">
    <location>
        <begin position="1242"/>
        <end position="1253"/>
    </location>
</feature>
<dbReference type="GO" id="GO:0005509">
    <property type="term" value="F:calcium ion binding"/>
    <property type="evidence" value="ECO:0007669"/>
    <property type="project" value="InterPro"/>
</dbReference>
<evidence type="ECO:0000259" key="5">
    <source>
        <dbReference type="PROSITE" id="PS50222"/>
    </source>
</evidence>
<evidence type="ECO:0008006" key="8">
    <source>
        <dbReference type="Google" id="ProtNLM"/>
    </source>
</evidence>
<feature type="compositionally biased region" description="Acidic residues" evidence="2">
    <location>
        <begin position="899"/>
        <end position="911"/>
    </location>
</feature>
<dbReference type="Proteomes" id="UP000736335">
    <property type="component" value="Unassembled WGS sequence"/>
</dbReference>
<feature type="region of interest" description="Disordered" evidence="2">
    <location>
        <begin position="111"/>
        <end position="130"/>
    </location>
</feature>
<dbReference type="GO" id="GO:0016197">
    <property type="term" value="P:endosomal transport"/>
    <property type="evidence" value="ECO:0007669"/>
    <property type="project" value="TreeGrafter"/>
</dbReference>
<feature type="region of interest" description="Disordered" evidence="2">
    <location>
        <begin position="859"/>
        <end position="1010"/>
    </location>
</feature>
<feature type="coiled-coil region" evidence="1">
    <location>
        <begin position="536"/>
        <end position="710"/>
    </location>
</feature>
<feature type="compositionally biased region" description="Pro residues" evidence="2">
    <location>
        <begin position="1191"/>
        <end position="1208"/>
    </location>
</feature>
<feature type="domain" description="EH" evidence="4">
    <location>
        <begin position="135"/>
        <end position="225"/>
    </location>
</feature>
<keyword evidence="7" id="KW-1185">Reference proteome</keyword>
<feature type="region of interest" description="Disordered" evidence="2">
    <location>
        <begin position="1056"/>
        <end position="1088"/>
    </location>
</feature>
<evidence type="ECO:0000256" key="2">
    <source>
        <dbReference type="SAM" id="MobiDB-lite"/>
    </source>
</evidence>
<dbReference type="OrthoDB" id="524326at2759"/>
<comment type="caution">
    <text evidence="6">The sequence shown here is derived from an EMBL/GenBank/DDBJ whole genome shotgun (WGS) entry which is preliminary data.</text>
</comment>
<dbReference type="InterPro" id="IPR009060">
    <property type="entry name" value="UBA-like_sf"/>
</dbReference>
<feature type="domain" description="EH" evidence="4">
    <location>
        <begin position="306"/>
        <end position="395"/>
    </location>
</feature>
<sequence length="1338" mass="141302">MSSDFAPSQAEIALTNKIFEKCDPKKLGIITGDTAVGVFNGTKLSPTVLGEVWAAADSENNGFLTRKGVSIALRLMGHAQRGEPLSEALLSKPGLPPNIEGFSLPILQQHTGSSAGRAKSPPPVVSSVPPLTPQDKAKFMKIFYGCNPVNGILKGEKASEVFVKSKLPVDKLSQIWNLADTKNRGSLDATDFCIAMYLIQATMSGQLSFVPTSLPPGLYDQASGKFDAVASHSTGGSLQPSPSTSRFPVGPIQPQYTGGLQAQLTGRGPAPIIPPRPAAVPGPSTFNQPTPFGTPPAPPWDITPAEKATSDRFFEGLDTTKKGYIEADAAVPFMMQSNLPEEVLAQIWDLSDLNKEGRLTKDGFAVAFHLIQSKLAGKALPATLPSSLVPPSLRGNVPPASLPQQEIQDLLWDDSPPPSTTATTQPTRQPLQPQRTGTLNATPLQSHTTGSYQPPIQPQGTGPQLSHSPPIFSQTTGGPTRFTAPSFVPAPDPFASSGSHDFLSDDEPSAPAPPLEDKSAEIGNLHNQFNSTNRSLGTVTNERKETEQRLAEQATELSNLQSQLTAAKTAYETETKLLAALRERYANQNADINKTRQELITAESDVSALRLEKNEVQNALLRDKEEVRELQRKMAAAGAEIETVKAEIEKSRKDAKLQKGLLAIARKQLATREAEKVKVENERSDAEAELVEAVKEVNEAEAELAEETGAAMPTEVSTNGQDIFTPSSPDILAAAIAQPLPDTPGGSAFGSPSLRSSSVRNTNPFERRTTASPPPSQFPFMSFGTPADPPVPTQPMDDSNVQVNLDDPFGLGNSHVEEPQPMEGGTESGADNDRAMSPSSVAEADDLFVTPLASVAAMHESPKGPARTFTPLDAAASQFPPIPGAFSAGPDLGAHTVAADEDSSDEDDGPEEAIAASKQQPQPFGAPSPAPVEVSKKSSTGSSFDDVFGVSSETSASIISMPSTITPNQTGNDASKSPFQTSLLAGNNPLSVSTPTDKSADQQSDPIAGKNAFDEAMGVIPSSQTATNDTFGFDSAFEDDFDFAAVKVDSNAPPFPTPFPAPVPQSAPTTNGALNPFPPAPTSSGDAFHVNVGFDNAFSVDTFSPPAPGPPATQASGPGQEQTKPFSFDTAFGTTTTARPGITESETKGAALHPTLDGVPLFGGDRTSKADALFEAFGSGPVPQMTNKPSSPVPPVQFPRPSYSPPPQQSASSPPLGSNGSVHSHHEPPSNKLTPPKPRPTTADKLKEKEHTTRTSRLSIRLPFGKKKKSHDTQNPPPIPSRSSHLTPPQEHGSTENDDLDVVKQLTAMGFSRDQAVAALERSSYDFQRALNSLVGSV</sequence>
<dbReference type="PANTHER" id="PTHR11216">
    <property type="entry name" value="EH DOMAIN"/>
    <property type="match status" value="1"/>
</dbReference>
<dbReference type="GO" id="GO:0006897">
    <property type="term" value="P:endocytosis"/>
    <property type="evidence" value="ECO:0007669"/>
    <property type="project" value="TreeGrafter"/>
</dbReference>
<accession>A0A9P6HPE1</accession>
<reference evidence="6" key="1">
    <citation type="journal article" date="2020" name="Nat. Commun.">
        <title>Large-scale genome sequencing of mycorrhizal fungi provides insights into the early evolution of symbiotic traits.</title>
        <authorList>
            <person name="Miyauchi S."/>
            <person name="Kiss E."/>
            <person name="Kuo A."/>
            <person name="Drula E."/>
            <person name="Kohler A."/>
            <person name="Sanchez-Garcia M."/>
            <person name="Morin E."/>
            <person name="Andreopoulos B."/>
            <person name="Barry K.W."/>
            <person name="Bonito G."/>
            <person name="Buee M."/>
            <person name="Carver A."/>
            <person name="Chen C."/>
            <person name="Cichocki N."/>
            <person name="Clum A."/>
            <person name="Culley D."/>
            <person name="Crous P.W."/>
            <person name="Fauchery L."/>
            <person name="Girlanda M."/>
            <person name="Hayes R.D."/>
            <person name="Keri Z."/>
            <person name="LaButti K."/>
            <person name="Lipzen A."/>
            <person name="Lombard V."/>
            <person name="Magnuson J."/>
            <person name="Maillard F."/>
            <person name="Murat C."/>
            <person name="Nolan M."/>
            <person name="Ohm R.A."/>
            <person name="Pangilinan J."/>
            <person name="Pereira M.F."/>
            <person name="Perotto S."/>
            <person name="Peter M."/>
            <person name="Pfister S."/>
            <person name="Riley R."/>
            <person name="Sitrit Y."/>
            <person name="Stielow J.B."/>
            <person name="Szollosi G."/>
            <person name="Zifcakova L."/>
            <person name="Stursova M."/>
            <person name="Spatafora J.W."/>
            <person name="Tedersoo L."/>
            <person name="Vaario L.M."/>
            <person name="Yamada A."/>
            <person name="Yan M."/>
            <person name="Wang P."/>
            <person name="Xu J."/>
            <person name="Bruns T."/>
            <person name="Baldrian P."/>
            <person name="Vilgalys R."/>
            <person name="Dunand C."/>
            <person name="Henrissat B."/>
            <person name="Grigoriev I.V."/>
            <person name="Hibbett D."/>
            <person name="Nagy L.G."/>
            <person name="Martin F.M."/>
        </authorList>
    </citation>
    <scope>NUCLEOTIDE SEQUENCE</scope>
    <source>
        <strain evidence="6">UH-Tt-Lm1</strain>
    </source>
</reference>
<dbReference type="InterPro" id="IPR002048">
    <property type="entry name" value="EF_hand_dom"/>
</dbReference>
<keyword evidence="1" id="KW-0175">Coiled coil</keyword>
<dbReference type="PROSITE" id="PS50222">
    <property type="entry name" value="EF_HAND_2"/>
    <property type="match status" value="1"/>
</dbReference>
<dbReference type="Pfam" id="PF12763">
    <property type="entry name" value="EH"/>
    <property type="match status" value="3"/>
</dbReference>
<feature type="domain" description="EF-hand" evidence="5">
    <location>
        <begin position="339"/>
        <end position="374"/>
    </location>
</feature>
<feature type="domain" description="UBA" evidence="3">
    <location>
        <begin position="1296"/>
        <end position="1337"/>
    </location>
</feature>
<dbReference type="CDD" id="cd14270">
    <property type="entry name" value="UBA"/>
    <property type="match status" value="1"/>
</dbReference>
<dbReference type="SUPFAM" id="SSF46934">
    <property type="entry name" value="UBA-like"/>
    <property type="match status" value="1"/>
</dbReference>
<dbReference type="CDD" id="cd00052">
    <property type="entry name" value="EH"/>
    <property type="match status" value="3"/>
</dbReference>
<feature type="region of interest" description="Disordered" evidence="2">
    <location>
        <begin position="1101"/>
        <end position="1155"/>
    </location>
</feature>
<dbReference type="GO" id="GO:0005737">
    <property type="term" value="C:cytoplasm"/>
    <property type="evidence" value="ECO:0007669"/>
    <property type="project" value="TreeGrafter"/>
</dbReference>
<evidence type="ECO:0000256" key="1">
    <source>
        <dbReference type="SAM" id="Coils"/>
    </source>
</evidence>
<feature type="compositionally biased region" description="Low complexity" evidence="2">
    <location>
        <begin position="420"/>
        <end position="436"/>
    </location>
</feature>
<feature type="compositionally biased region" description="Polar residues" evidence="2">
    <location>
        <begin position="465"/>
        <end position="478"/>
    </location>
</feature>
<dbReference type="PROSITE" id="PS50031">
    <property type="entry name" value="EH"/>
    <property type="match status" value="3"/>
</dbReference>
<dbReference type="SMART" id="SM00165">
    <property type="entry name" value="UBA"/>
    <property type="match status" value="1"/>
</dbReference>
<dbReference type="InterPro" id="IPR011992">
    <property type="entry name" value="EF-hand-dom_pair"/>
</dbReference>
<dbReference type="Pfam" id="PF00627">
    <property type="entry name" value="UBA"/>
    <property type="match status" value="1"/>
</dbReference>
<proteinExistence type="predicted"/>
<dbReference type="PROSITE" id="PS50030">
    <property type="entry name" value="UBA"/>
    <property type="match status" value="1"/>
</dbReference>
<feature type="compositionally biased region" description="Polar residues" evidence="2">
    <location>
        <begin position="951"/>
        <end position="1005"/>
    </location>
</feature>
<reference evidence="6" key="2">
    <citation type="submission" date="2020-11" db="EMBL/GenBank/DDBJ databases">
        <authorList>
            <consortium name="DOE Joint Genome Institute"/>
            <person name="Kuo A."/>
            <person name="Miyauchi S."/>
            <person name="Kiss E."/>
            <person name="Drula E."/>
            <person name="Kohler A."/>
            <person name="Sanchez-Garcia M."/>
            <person name="Andreopoulos B."/>
            <person name="Barry K.W."/>
            <person name="Bonito G."/>
            <person name="Buee M."/>
            <person name="Carver A."/>
            <person name="Chen C."/>
            <person name="Cichocki N."/>
            <person name="Clum A."/>
            <person name="Culley D."/>
            <person name="Crous P.W."/>
            <person name="Fauchery L."/>
            <person name="Girlanda M."/>
            <person name="Hayes R."/>
            <person name="Keri Z."/>
            <person name="Labutti K."/>
            <person name="Lipzen A."/>
            <person name="Lombard V."/>
            <person name="Magnuson J."/>
            <person name="Maillard F."/>
            <person name="Morin E."/>
            <person name="Murat C."/>
            <person name="Nolan M."/>
            <person name="Ohm R."/>
            <person name="Pangilinan J."/>
            <person name="Pereira M."/>
            <person name="Perotto S."/>
            <person name="Peter M."/>
            <person name="Riley R."/>
            <person name="Sitrit Y."/>
            <person name="Stielow B."/>
            <person name="Szollosi G."/>
            <person name="Zifcakova L."/>
            <person name="Stursova M."/>
            <person name="Spatafora J.W."/>
            <person name="Tedersoo L."/>
            <person name="Vaario L.-M."/>
            <person name="Yamada A."/>
            <person name="Yan M."/>
            <person name="Wang P."/>
            <person name="Xu J."/>
            <person name="Bruns T."/>
            <person name="Baldrian P."/>
            <person name="Vilgalys R."/>
            <person name="Henrissat B."/>
            <person name="Grigoriev I.V."/>
            <person name="Hibbett D."/>
            <person name="Nagy L.G."/>
            <person name="Martin F.M."/>
        </authorList>
    </citation>
    <scope>NUCLEOTIDE SEQUENCE</scope>
    <source>
        <strain evidence="6">UH-Tt-Lm1</strain>
    </source>
</reference>
<dbReference type="SUPFAM" id="SSF47473">
    <property type="entry name" value="EF-hand"/>
    <property type="match status" value="3"/>
</dbReference>
<evidence type="ECO:0000259" key="3">
    <source>
        <dbReference type="PROSITE" id="PS50030"/>
    </source>
</evidence>
<dbReference type="PANTHER" id="PTHR11216:SF170">
    <property type="entry name" value="DYNAMIN ASSOCIATED PROTEIN 160, ISOFORM D"/>
    <property type="match status" value="1"/>
</dbReference>
<evidence type="ECO:0000313" key="6">
    <source>
        <dbReference type="EMBL" id="KAF9792085.1"/>
    </source>
</evidence>
<feature type="domain" description="EH" evidence="4">
    <location>
        <begin position="11"/>
        <end position="110"/>
    </location>
</feature>
<feature type="compositionally biased region" description="Polar residues" evidence="2">
    <location>
        <begin position="1113"/>
        <end position="1125"/>
    </location>
</feature>
<feature type="region of interest" description="Disordered" evidence="2">
    <location>
        <begin position="410"/>
        <end position="519"/>
    </location>
</feature>
<dbReference type="GO" id="GO:0005886">
    <property type="term" value="C:plasma membrane"/>
    <property type="evidence" value="ECO:0007669"/>
    <property type="project" value="TreeGrafter"/>
</dbReference>
<protein>
    <recommendedName>
        <fullName evidence="8">Calmodulin</fullName>
    </recommendedName>
</protein>
<feature type="compositionally biased region" description="Polar residues" evidence="2">
    <location>
        <begin position="437"/>
        <end position="452"/>
    </location>
</feature>
<evidence type="ECO:0000313" key="7">
    <source>
        <dbReference type="Proteomes" id="UP000736335"/>
    </source>
</evidence>
<dbReference type="SMART" id="SM00027">
    <property type="entry name" value="EH"/>
    <property type="match status" value="3"/>
</dbReference>
<feature type="compositionally biased region" description="Low complexity" evidence="2">
    <location>
        <begin position="1209"/>
        <end position="1218"/>
    </location>
</feature>
<name>A0A9P6HPE1_9AGAM</name>